<dbReference type="InterPro" id="IPR019434">
    <property type="entry name" value="DUF2423"/>
</dbReference>
<feature type="compositionally biased region" description="Basic residues" evidence="1">
    <location>
        <begin position="86"/>
        <end position="102"/>
    </location>
</feature>
<protein>
    <recommendedName>
        <fullName evidence="2">DUF2423 domain-containing protein</fullName>
    </recommendedName>
</protein>
<accession>A0A2T9ZGH4</accession>
<feature type="domain" description="DUF2423" evidence="2">
    <location>
        <begin position="1"/>
        <end position="36"/>
    </location>
</feature>
<dbReference type="AlphaFoldDB" id="A0A2T9ZGH4"/>
<keyword evidence="4" id="KW-1185">Reference proteome</keyword>
<evidence type="ECO:0000313" key="4">
    <source>
        <dbReference type="Proteomes" id="UP000245609"/>
    </source>
</evidence>
<evidence type="ECO:0000256" key="1">
    <source>
        <dbReference type="SAM" id="MobiDB-lite"/>
    </source>
</evidence>
<name>A0A2T9ZGH4_9FUNG</name>
<dbReference type="Pfam" id="PF10338">
    <property type="entry name" value="YBL028C_N"/>
    <property type="match status" value="1"/>
</dbReference>
<dbReference type="Proteomes" id="UP000245609">
    <property type="component" value="Unassembled WGS sequence"/>
</dbReference>
<evidence type="ECO:0000313" key="3">
    <source>
        <dbReference type="EMBL" id="PVV03692.1"/>
    </source>
</evidence>
<feature type="compositionally biased region" description="Polar residues" evidence="1">
    <location>
        <begin position="37"/>
        <end position="55"/>
    </location>
</feature>
<feature type="region of interest" description="Disordered" evidence="1">
    <location>
        <begin position="70"/>
        <end position="102"/>
    </location>
</feature>
<organism evidence="3 4">
    <name type="scientific">Smittium megazygosporum</name>
    <dbReference type="NCBI Taxonomy" id="133381"/>
    <lineage>
        <taxon>Eukaryota</taxon>
        <taxon>Fungi</taxon>
        <taxon>Fungi incertae sedis</taxon>
        <taxon>Zoopagomycota</taxon>
        <taxon>Kickxellomycotina</taxon>
        <taxon>Harpellomycetes</taxon>
        <taxon>Harpellales</taxon>
        <taxon>Legeriomycetaceae</taxon>
        <taxon>Smittium</taxon>
    </lineage>
</organism>
<feature type="region of interest" description="Disordered" evidence="1">
    <location>
        <begin position="33"/>
        <end position="55"/>
    </location>
</feature>
<proteinExistence type="predicted"/>
<comment type="caution">
    <text evidence="3">The sequence shown here is derived from an EMBL/GenBank/DDBJ whole genome shotgun (WGS) entry which is preliminary data.</text>
</comment>
<gene>
    <name evidence="3" type="ORF">BB560_001816</name>
</gene>
<reference evidence="3 4" key="1">
    <citation type="journal article" date="2018" name="MBio">
        <title>Comparative Genomics Reveals the Core Gene Toolbox for the Fungus-Insect Symbiosis.</title>
        <authorList>
            <person name="Wang Y."/>
            <person name="Stata M."/>
            <person name="Wang W."/>
            <person name="Stajich J.E."/>
            <person name="White M.M."/>
            <person name="Moncalvo J.M."/>
        </authorList>
    </citation>
    <scope>NUCLEOTIDE SEQUENCE [LARGE SCALE GENOMIC DNA]</scope>
    <source>
        <strain evidence="3 4">SC-DP-2</strain>
    </source>
</reference>
<dbReference type="EMBL" id="MBFS01000201">
    <property type="protein sequence ID" value="PVV03692.1"/>
    <property type="molecule type" value="Genomic_DNA"/>
</dbReference>
<sequence length="102" mass="11422">MAKSGRSKSVIKNKNLRRKLIYGPVEEERVKRLAAKQSVSGTPSTESAIQTSSEMQVEIGDSVISTLKNPSKILKKKKPKSSANKKLGRKKRTGFKWIPQKR</sequence>
<evidence type="ECO:0000259" key="2">
    <source>
        <dbReference type="Pfam" id="PF10338"/>
    </source>
</evidence>
<dbReference type="OrthoDB" id="4087970at2759"/>